<dbReference type="Proteomes" id="UP000030751">
    <property type="component" value="Unassembled WGS sequence"/>
</dbReference>
<dbReference type="EMBL" id="JH650973">
    <property type="protein sequence ID" value="EXA41349.1"/>
    <property type="molecule type" value="Genomic_DNA"/>
</dbReference>
<protein>
    <submittedName>
        <fullName evidence="1">Uncharacterized protein</fullName>
    </submittedName>
</protein>
<name>W9P8A0_FUSOX</name>
<evidence type="ECO:0000313" key="1">
    <source>
        <dbReference type="EMBL" id="EXA41349.1"/>
    </source>
</evidence>
<gene>
    <name evidence="1" type="ORF">FOVG_09842</name>
</gene>
<dbReference type="AlphaFoldDB" id="W9P8A0"/>
<accession>W9P8A0</accession>
<reference evidence="1" key="2">
    <citation type="submission" date="2012-05" db="EMBL/GenBank/DDBJ databases">
        <title>Annotation of the Genome Sequence of Fusarium oxysporum HDV247.</title>
        <authorList>
            <consortium name="The Broad Institute Genomics Platform"/>
            <person name="Ma L.-J."/>
            <person name="Corby-Kistler H."/>
            <person name="Broz K."/>
            <person name="Gale L.R."/>
            <person name="Jonkers W."/>
            <person name="O'Donnell K."/>
            <person name="Ploetz R."/>
            <person name="Steinberg C."/>
            <person name="Schwartz D.C."/>
            <person name="VanEtten H."/>
            <person name="Zhou S."/>
            <person name="Young S.K."/>
            <person name="Zeng Q."/>
            <person name="Gargeya S."/>
            <person name="Fitzgerald M."/>
            <person name="Abouelleil A."/>
            <person name="Alvarado L."/>
            <person name="Chapman S.B."/>
            <person name="Gainer-Dewar J."/>
            <person name="Goldberg J."/>
            <person name="Griggs A."/>
            <person name="Gujja S."/>
            <person name="Hansen M."/>
            <person name="Howarth C."/>
            <person name="Imamovic A."/>
            <person name="Ireland A."/>
            <person name="Larimer J."/>
            <person name="McCowan C."/>
            <person name="Murphy C."/>
            <person name="Pearson M."/>
            <person name="Poon T.W."/>
            <person name="Priest M."/>
            <person name="Roberts A."/>
            <person name="Saif S."/>
            <person name="Shea T."/>
            <person name="Sykes S."/>
            <person name="Wortman J."/>
            <person name="Nusbaum C."/>
            <person name="Birren B."/>
        </authorList>
    </citation>
    <scope>NUCLEOTIDE SEQUENCE</scope>
    <source>
        <strain evidence="1">HDV247</strain>
    </source>
</reference>
<proteinExistence type="predicted"/>
<reference evidence="1" key="1">
    <citation type="submission" date="2011-10" db="EMBL/GenBank/DDBJ databases">
        <title>The Genome Sequence of Fusarium oxysporum HDV247.</title>
        <authorList>
            <consortium name="The Broad Institute Genome Sequencing Platform"/>
            <person name="Ma L.-J."/>
            <person name="Gale L.R."/>
            <person name="Schwartz D.C."/>
            <person name="Zhou S."/>
            <person name="Corby-Kistler H."/>
            <person name="Young S.K."/>
            <person name="Zeng Q."/>
            <person name="Gargeya S."/>
            <person name="Fitzgerald M."/>
            <person name="Haas B."/>
            <person name="Abouelleil A."/>
            <person name="Alvarado L."/>
            <person name="Arachchi H.M."/>
            <person name="Berlin A."/>
            <person name="Brown A."/>
            <person name="Chapman S.B."/>
            <person name="Chen Z."/>
            <person name="Dunbar C."/>
            <person name="Freedman E."/>
            <person name="Gearin G."/>
            <person name="Goldberg J."/>
            <person name="Griggs A."/>
            <person name="Gujja S."/>
            <person name="Heiman D."/>
            <person name="Howarth C."/>
            <person name="Larson L."/>
            <person name="Lui A."/>
            <person name="MacDonald P.J.P."/>
            <person name="Montmayeur A."/>
            <person name="Murphy C."/>
            <person name="Neiman D."/>
            <person name="Pearson M."/>
            <person name="Priest M."/>
            <person name="Roberts A."/>
            <person name="Saif S."/>
            <person name="Shea T."/>
            <person name="Shenoy N."/>
            <person name="Sisk P."/>
            <person name="Stolte C."/>
            <person name="Sykes S."/>
            <person name="Wortman J."/>
            <person name="Nusbaum C."/>
            <person name="Birren B."/>
        </authorList>
    </citation>
    <scope>NUCLEOTIDE SEQUENCE [LARGE SCALE GENOMIC DNA]</scope>
    <source>
        <strain evidence="1">HDV247</strain>
    </source>
</reference>
<dbReference type="HOGENOM" id="CLU_3032405_0_0_1"/>
<sequence length="55" mass="6254">MQSTVRKGSSLKLIFKPLLENMSFGYGFSDVIAALSLCERVAIELRNYKNAHMQF</sequence>
<organism evidence="1">
    <name type="scientific">Fusarium oxysporum f. sp. pisi HDV247</name>
    <dbReference type="NCBI Taxonomy" id="1080344"/>
    <lineage>
        <taxon>Eukaryota</taxon>
        <taxon>Fungi</taxon>
        <taxon>Dikarya</taxon>
        <taxon>Ascomycota</taxon>
        <taxon>Pezizomycotina</taxon>
        <taxon>Sordariomycetes</taxon>
        <taxon>Hypocreomycetidae</taxon>
        <taxon>Hypocreales</taxon>
        <taxon>Nectriaceae</taxon>
        <taxon>Fusarium</taxon>
        <taxon>Fusarium oxysporum species complex</taxon>
    </lineage>
</organism>